<evidence type="ECO:0000313" key="5">
    <source>
        <dbReference type="EnsemblPlants" id="KQJ84967"/>
    </source>
</evidence>
<evidence type="ECO:0000313" key="4">
    <source>
        <dbReference type="EMBL" id="KQJ84967.1"/>
    </source>
</evidence>
<feature type="domain" description="F-box" evidence="2">
    <location>
        <begin position="12"/>
        <end position="44"/>
    </location>
</feature>
<dbReference type="SUPFAM" id="SSF81383">
    <property type="entry name" value="F-box domain"/>
    <property type="match status" value="1"/>
</dbReference>
<reference evidence="4" key="2">
    <citation type="submission" date="2017-06" db="EMBL/GenBank/DDBJ databases">
        <title>WGS assembly of Brachypodium distachyon.</title>
        <authorList>
            <consortium name="The International Brachypodium Initiative"/>
            <person name="Lucas S."/>
            <person name="Harmon-Smith M."/>
            <person name="Lail K."/>
            <person name="Tice H."/>
            <person name="Grimwood J."/>
            <person name="Bruce D."/>
            <person name="Barry K."/>
            <person name="Shu S."/>
            <person name="Lindquist E."/>
            <person name="Wang M."/>
            <person name="Pitluck S."/>
            <person name="Vogel J.P."/>
            <person name="Garvin D.F."/>
            <person name="Mockler T.C."/>
            <person name="Schmutz J."/>
            <person name="Rokhsar D."/>
            <person name="Bevan M.W."/>
        </authorList>
    </citation>
    <scope>NUCLEOTIDE SEQUENCE</scope>
    <source>
        <strain evidence="4">Bd21</strain>
    </source>
</reference>
<reference evidence="5" key="3">
    <citation type="submission" date="2018-08" db="UniProtKB">
        <authorList>
            <consortium name="EnsemblPlants"/>
        </authorList>
    </citation>
    <scope>IDENTIFICATION</scope>
    <source>
        <strain evidence="5">cv. Bd21</strain>
    </source>
</reference>
<dbReference type="EMBL" id="CM000884">
    <property type="protein sequence ID" value="KQJ84967.1"/>
    <property type="molecule type" value="Genomic_DNA"/>
</dbReference>
<dbReference type="Pfam" id="PF03478">
    <property type="entry name" value="Beta-prop_KIB1-4"/>
    <property type="match status" value="1"/>
</dbReference>
<name>A0A0Q3EB08_BRADI</name>
<gene>
    <name evidence="5" type="primary">LOC112269397</name>
    <name evidence="4" type="ORF">BRADI_5g23964v3</name>
</gene>
<dbReference type="PANTHER" id="PTHR44586">
    <property type="entry name" value="F-BOX DOMAIN CONTAINING PROTEIN, EXPRESSED"/>
    <property type="match status" value="1"/>
</dbReference>
<dbReference type="KEGG" id="bdi:112269397"/>
<organism evidence="4">
    <name type="scientific">Brachypodium distachyon</name>
    <name type="common">Purple false brome</name>
    <name type="synonym">Trachynia distachya</name>
    <dbReference type="NCBI Taxonomy" id="15368"/>
    <lineage>
        <taxon>Eukaryota</taxon>
        <taxon>Viridiplantae</taxon>
        <taxon>Streptophyta</taxon>
        <taxon>Embryophyta</taxon>
        <taxon>Tracheophyta</taxon>
        <taxon>Spermatophyta</taxon>
        <taxon>Magnoliopsida</taxon>
        <taxon>Liliopsida</taxon>
        <taxon>Poales</taxon>
        <taxon>Poaceae</taxon>
        <taxon>BOP clade</taxon>
        <taxon>Pooideae</taxon>
        <taxon>Stipodae</taxon>
        <taxon>Brachypodieae</taxon>
        <taxon>Brachypodium</taxon>
    </lineage>
</organism>
<dbReference type="InterPro" id="IPR005174">
    <property type="entry name" value="KIB1-4_b-propeller"/>
</dbReference>
<dbReference type="InterPro" id="IPR036047">
    <property type="entry name" value="F-box-like_dom_sf"/>
</dbReference>
<keyword evidence="6" id="KW-1185">Reference proteome</keyword>
<dbReference type="Gramene" id="KQJ84967">
    <property type="protein sequence ID" value="KQJ84967"/>
    <property type="gene ID" value="BRADI_5g23964v3"/>
</dbReference>
<feature type="domain" description="KIB1-4 beta-propeller" evidence="3">
    <location>
        <begin position="97"/>
        <end position="416"/>
    </location>
</feature>
<dbReference type="GeneID" id="112269397"/>
<dbReference type="PANTHER" id="PTHR44586:SF17">
    <property type="entry name" value="DUF295 DOMAIN-CONTAINING PROTEIN"/>
    <property type="match status" value="1"/>
</dbReference>
<sequence length="455" mass="50451">MEESTADDKPNWSELPEDMLLTAMSAMDALDVVRSSAVCSHWRSTYTTLRRLRLPSSKQQSPCLLYPRPRPRDASGGPADSDDDARLCRDDDAPLYLYSPSADATVRIRLPQDDALVLAGSAHGWLFATDKAANPYLLNPLTGAKAPLPPVTTFQCVVGSSLDGHGDIVYHVDAPNLPSAPTYAVPARRARSWMYRHVAISAGGADPSCVVLVVHQRPMDLHFASPAGGADGRWAWASLAASLGYGFISAVYNDKDGLFYALQCCGTVHALDLHHRRHGPQTWVAARMHRLREVLLVSRILCLAVAPCGGVLLVARKHWLSEPDDVFDAANPFYVYKLDLGAKEEDKKKKPEKLEGIGDRQHVLLIGEKCSALCVKINMEDCPRLRTNCAYLADFIRREFLCDPFRIIRRRDMGVYWDFETGQLHNIAHLWPAHHLDLELPDSAPASIWITPSPF</sequence>
<feature type="region of interest" description="Disordered" evidence="1">
    <location>
        <begin position="60"/>
        <end position="86"/>
    </location>
</feature>
<dbReference type="AlphaFoldDB" id="A0A0Q3EB08"/>
<dbReference type="EnsemblPlants" id="KQJ84967">
    <property type="protein sequence ID" value="KQJ84967"/>
    <property type="gene ID" value="BRADI_5g23964v3"/>
</dbReference>
<dbReference type="InterPro" id="IPR001810">
    <property type="entry name" value="F-box_dom"/>
</dbReference>
<dbReference type="Gene3D" id="1.20.1280.50">
    <property type="match status" value="1"/>
</dbReference>
<evidence type="ECO:0000313" key="6">
    <source>
        <dbReference type="Proteomes" id="UP000008810"/>
    </source>
</evidence>
<dbReference type="STRING" id="15368.A0A0Q3EB08"/>
<evidence type="ECO:0000259" key="3">
    <source>
        <dbReference type="Pfam" id="PF03478"/>
    </source>
</evidence>
<reference evidence="4 5" key="1">
    <citation type="journal article" date="2010" name="Nature">
        <title>Genome sequencing and analysis of the model grass Brachypodium distachyon.</title>
        <authorList>
            <consortium name="International Brachypodium Initiative"/>
        </authorList>
    </citation>
    <scope>NUCLEOTIDE SEQUENCE [LARGE SCALE GENOMIC DNA]</scope>
    <source>
        <strain evidence="4 5">Bd21</strain>
    </source>
</reference>
<accession>A0A0Q3EB08</accession>
<dbReference type="OrthoDB" id="600964at2759"/>
<dbReference type="Pfam" id="PF00646">
    <property type="entry name" value="F-box"/>
    <property type="match status" value="1"/>
</dbReference>
<evidence type="ECO:0000256" key="1">
    <source>
        <dbReference type="SAM" id="MobiDB-lite"/>
    </source>
</evidence>
<evidence type="ECO:0000259" key="2">
    <source>
        <dbReference type="Pfam" id="PF00646"/>
    </source>
</evidence>
<dbReference type="Proteomes" id="UP000008810">
    <property type="component" value="Chromosome 5"/>
</dbReference>
<proteinExistence type="predicted"/>
<protein>
    <submittedName>
        <fullName evidence="4 5">Uncharacterized protein</fullName>
    </submittedName>
</protein>
<dbReference type="RefSeq" id="XP_024311860.1">
    <property type="nucleotide sequence ID" value="XM_024456092.1"/>
</dbReference>